<evidence type="ECO:0000313" key="1">
    <source>
        <dbReference type="EMBL" id="OUC48215.1"/>
    </source>
</evidence>
<reference evidence="1 2" key="1">
    <citation type="submission" date="2015-04" db="EMBL/GenBank/DDBJ databases">
        <title>Draft genome of the roundworm Trichinella nativa.</title>
        <authorList>
            <person name="Mitreva M."/>
        </authorList>
    </citation>
    <scope>NUCLEOTIDE SEQUENCE [LARGE SCALE GENOMIC DNA]</scope>
    <source>
        <strain evidence="1 2">ISS45</strain>
    </source>
</reference>
<comment type="caution">
    <text evidence="1">The sequence shown here is derived from an EMBL/GenBank/DDBJ whole genome shotgun (WGS) entry which is preliminary data.</text>
</comment>
<dbReference type="EMBL" id="LVZM01002995">
    <property type="protein sequence ID" value="OUC48215.1"/>
    <property type="molecule type" value="Genomic_DNA"/>
</dbReference>
<protein>
    <submittedName>
        <fullName evidence="1">Uncharacterized protein</fullName>
    </submittedName>
</protein>
<organism evidence="1 2">
    <name type="scientific">Trichinella nativa</name>
    <dbReference type="NCBI Taxonomy" id="6335"/>
    <lineage>
        <taxon>Eukaryota</taxon>
        <taxon>Metazoa</taxon>
        <taxon>Ecdysozoa</taxon>
        <taxon>Nematoda</taxon>
        <taxon>Enoplea</taxon>
        <taxon>Dorylaimia</taxon>
        <taxon>Trichinellida</taxon>
        <taxon>Trichinellidae</taxon>
        <taxon>Trichinella</taxon>
    </lineage>
</organism>
<feature type="non-terminal residue" evidence="1">
    <location>
        <position position="44"/>
    </location>
</feature>
<dbReference type="AlphaFoldDB" id="A0A1Y3ETH1"/>
<evidence type="ECO:0000313" key="2">
    <source>
        <dbReference type="Proteomes" id="UP000243006"/>
    </source>
</evidence>
<accession>A0A1Y3ETH1</accession>
<dbReference type="Proteomes" id="UP000243006">
    <property type="component" value="Unassembled WGS sequence"/>
</dbReference>
<gene>
    <name evidence="1" type="ORF">D917_06335</name>
</gene>
<name>A0A1Y3ETH1_9BILA</name>
<sequence length="44" mass="5114">MATMRKSNLLLNCILQVKTKTRKFAGKSFQRIVKRQNCKVTVCK</sequence>
<proteinExistence type="predicted"/>